<evidence type="ECO:0000313" key="1">
    <source>
        <dbReference type="EMBL" id="KAJ7186232.1"/>
    </source>
</evidence>
<reference evidence="1" key="1">
    <citation type="submission" date="2023-03" db="EMBL/GenBank/DDBJ databases">
        <title>Massive genome expansion in bonnet fungi (Mycena s.s.) driven by repeated elements and novel gene families across ecological guilds.</title>
        <authorList>
            <consortium name="Lawrence Berkeley National Laboratory"/>
            <person name="Harder C.B."/>
            <person name="Miyauchi S."/>
            <person name="Viragh M."/>
            <person name="Kuo A."/>
            <person name="Thoen E."/>
            <person name="Andreopoulos B."/>
            <person name="Lu D."/>
            <person name="Skrede I."/>
            <person name="Drula E."/>
            <person name="Henrissat B."/>
            <person name="Morin E."/>
            <person name="Kohler A."/>
            <person name="Barry K."/>
            <person name="LaButti K."/>
            <person name="Morin E."/>
            <person name="Salamov A."/>
            <person name="Lipzen A."/>
            <person name="Mereny Z."/>
            <person name="Hegedus B."/>
            <person name="Baldrian P."/>
            <person name="Stursova M."/>
            <person name="Weitz H."/>
            <person name="Taylor A."/>
            <person name="Grigoriev I.V."/>
            <person name="Nagy L.G."/>
            <person name="Martin F."/>
            <person name="Kauserud H."/>
        </authorList>
    </citation>
    <scope>NUCLEOTIDE SEQUENCE</scope>
    <source>
        <strain evidence="1">9144</strain>
    </source>
</reference>
<sequence>MAWNDIKSNEFITTGSRQAPAFGLSQPGQAELCWGPETAFGPAWYSSKPRPSRKPRLLLGWTPTTLEPLGYTGVDGAPARRMLAVPVIVIAAAASAKDNSSTHVSGIQQRAYKYKGGKPSDAASKGPFIPKATFPPASPSWWRDLNFPSGLDKKRERKCSGCGGSFGTLALPSWHYSALINMLQQHNGHTFRPHPKHTMSPVCNDNTRALDLGPPNCEVGIDYFADFTPSYMPPLALVD</sequence>
<proteinExistence type="predicted"/>
<gene>
    <name evidence="1" type="ORF">GGX14DRAFT_409272</name>
</gene>
<comment type="caution">
    <text evidence="1">The sequence shown here is derived from an EMBL/GenBank/DDBJ whole genome shotgun (WGS) entry which is preliminary data.</text>
</comment>
<dbReference type="Proteomes" id="UP001219525">
    <property type="component" value="Unassembled WGS sequence"/>
</dbReference>
<accession>A0AAD6UMJ0</accession>
<dbReference type="EMBL" id="JARJCW010000211">
    <property type="protein sequence ID" value="KAJ7186232.1"/>
    <property type="molecule type" value="Genomic_DNA"/>
</dbReference>
<protein>
    <submittedName>
        <fullName evidence="1">Uncharacterized protein</fullName>
    </submittedName>
</protein>
<dbReference type="AlphaFoldDB" id="A0AAD6UMJ0"/>
<evidence type="ECO:0000313" key="2">
    <source>
        <dbReference type="Proteomes" id="UP001219525"/>
    </source>
</evidence>
<organism evidence="1 2">
    <name type="scientific">Mycena pura</name>
    <dbReference type="NCBI Taxonomy" id="153505"/>
    <lineage>
        <taxon>Eukaryota</taxon>
        <taxon>Fungi</taxon>
        <taxon>Dikarya</taxon>
        <taxon>Basidiomycota</taxon>
        <taxon>Agaricomycotina</taxon>
        <taxon>Agaricomycetes</taxon>
        <taxon>Agaricomycetidae</taxon>
        <taxon>Agaricales</taxon>
        <taxon>Marasmiineae</taxon>
        <taxon>Mycenaceae</taxon>
        <taxon>Mycena</taxon>
    </lineage>
</organism>
<keyword evidence="2" id="KW-1185">Reference proteome</keyword>
<name>A0AAD6UMJ0_9AGAR</name>